<proteinExistence type="predicted"/>
<dbReference type="Gene3D" id="3.40.960.10">
    <property type="entry name" value="VSR Endonuclease"/>
    <property type="match status" value="1"/>
</dbReference>
<accession>A0ABU4GZ82</accession>
<comment type="caution">
    <text evidence="2">The sequence shown here is derived from an EMBL/GenBank/DDBJ whole genome shotgun (WGS) entry which is preliminary data.</text>
</comment>
<reference evidence="2 3" key="1">
    <citation type="submission" date="2023-11" db="EMBL/GenBank/DDBJ databases">
        <title>Draft genome sequence of Microbacterium arthrosphaerae JCM 30492.</title>
        <authorList>
            <person name="Zhang G."/>
            <person name="Ding Y."/>
        </authorList>
    </citation>
    <scope>NUCLEOTIDE SEQUENCE [LARGE SCALE GENOMIC DNA]</scope>
    <source>
        <strain evidence="2 3">JCM 30492</strain>
    </source>
</reference>
<evidence type="ECO:0000313" key="2">
    <source>
        <dbReference type="EMBL" id="MDW4572364.1"/>
    </source>
</evidence>
<dbReference type="RefSeq" id="WP_318352903.1">
    <property type="nucleotide sequence ID" value="NZ_JAWQEV010000002.1"/>
</dbReference>
<organism evidence="2 3">
    <name type="scientific">Microbacterium arthrosphaerae</name>
    <dbReference type="NCBI Taxonomy" id="792652"/>
    <lineage>
        <taxon>Bacteria</taxon>
        <taxon>Bacillati</taxon>
        <taxon>Actinomycetota</taxon>
        <taxon>Actinomycetes</taxon>
        <taxon>Micrococcales</taxon>
        <taxon>Microbacteriaceae</taxon>
        <taxon>Microbacterium</taxon>
    </lineage>
</organism>
<sequence length="290" mass="32036">MSDDRSRRAAERGERSEREITLAVRARGGVARASTLQRDGHSRHYVRRALERGSLVRVARDWVAVSDADADVVAAARGGVLLTCVTAARRLGLWVLAEDRPHVAVSPHARGGRPATMTVHWAEPLVPRHPDALVDPIENVLSLVAGCQPREAALAIWESALRKDLVDRDELARLPLGPAARALRDQAQSFADSGLETIFADRLRWLGVRILAQVWILGRPVDHLIGDRLVVQIDGGHHVGAQRESDIAHDALLRLRGYTVFRFGYHQLLSDWPFVQSVIMQAVAQGLHRA</sequence>
<dbReference type="InterPro" id="IPR007569">
    <property type="entry name" value="DUF559"/>
</dbReference>
<dbReference type="SUPFAM" id="SSF52980">
    <property type="entry name" value="Restriction endonuclease-like"/>
    <property type="match status" value="1"/>
</dbReference>
<evidence type="ECO:0000259" key="1">
    <source>
        <dbReference type="Pfam" id="PF04480"/>
    </source>
</evidence>
<dbReference type="Proteomes" id="UP001283109">
    <property type="component" value="Unassembled WGS sequence"/>
</dbReference>
<keyword evidence="3" id="KW-1185">Reference proteome</keyword>
<evidence type="ECO:0000313" key="3">
    <source>
        <dbReference type="Proteomes" id="UP001283109"/>
    </source>
</evidence>
<dbReference type="InterPro" id="IPR011335">
    <property type="entry name" value="Restrct_endonuc-II-like"/>
</dbReference>
<dbReference type="Pfam" id="PF04480">
    <property type="entry name" value="DUF559"/>
    <property type="match status" value="1"/>
</dbReference>
<protein>
    <submittedName>
        <fullName evidence="2">DUF559 domain-containing protein</fullName>
    </submittedName>
</protein>
<gene>
    <name evidence="2" type="ORF">R8Z58_06165</name>
</gene>
<name>A0ABU4GZ82_9MICO</name>
<feature type="domain" description="DUF559" evidence="1">
    <location>
        <begin position="180"/>
        <end position="282"/>
    </location>
</feature>
<dbReference type="EMBL" id="JAWQEV010000002">
    <property type="protein sequence ID" value="MDW4572364.1"/>
    <property type="molecule type" value="Genomic_DNA"/>
</dbReference>